<dbReference type="Ensembl" id="ENSPKIT00000006828.1">
    <property type="protein sequence ID" value="ENSPKIP00000026079.1"/>
    <property type="gene ID" value="ENSPKIG00000008709.1"/>
</dbReference>
<sequence>MACVDAHSRNVLKKAPLIDTRNVPCGTPSKAASKPASSRNGGENRDPLAHASGLGATVPNKCSGVSRIPVPVKSQRLKTLTDATQVQRKQQETTKSKPQKKSCTKPVPFKLSQPRTSKSAATGQRKAPVGQNPVAPQPGPGAGGRTAKAPNVAPSVSTTVSSGGSSKLGTPGTVESRSLPDQTSPPDGTVSQALPLPSHSKASSRTSPPLPCTLHPRTQFGPPCQGTADSSNSAVQKLLIPLVEQTLPPSGCSKPPDNQAAPPEAGGTADGSGGSLTSLQDSTTSSQTSAGPAVTFCPDPTALPRRPALSPGATPRVSANTPREGGVYLPQRVPVRGRRGGGADTGNPTPFSPDPAALMSILRNEGVRAGDAFRGSVCSMGRSSSNYLPQRVPVTKSRHAAGAATAPPQAESTSTRTPTTRWTPQRVPNTRPQSMLKLHLTHRTPILRHTPKLESIQGFSSALKSCKEVNVVQRLFEDVEEEEEVIVLHSGGKNTDFQKDGASEPKATVFPSVEEEAGPVEGVEQTAKPSEPQPFVQAVHRGSVIVFTQGGKVLHTPGPAEGLQVQQATTSMAPRAPPVRGQGHARLHALASPGLPSCPTLISGIKAGTVPPPLRHCACPCLKQLCHSSQRNCSLLNLLGSRGGEHIFTDWGMVTHFIQYLKLNSWQINYFLYNCFGITLHLYFNVLCKYFRFMLSL</sequence>
<evidence type="ECO:0000313" key="4">
    <source>
        <dbReference type="Proteomes" id="UP000261540"/>
    </source>
</evidence>
<feature type="compositionally biased region" description="Polar residues" evidence="1">
    <location>
        <begin position="113"/>
        <end position="122"/>
    </location>
</feature>
<feature type="compositionally biased region" description="Low complexity" evidence="1">
    <location>
        <begin position="28"/>
        <end position="38"/>
    </location>
</feature>
<feature type="compositionally biased region" description="Low complexity" evidence="1">
    <location>
        <begin position="155"/>
        <end position="165"/>
    </location>
</feature>
<feature type="region of interest" description="Disordered" evidence="1">
    <location>
        <begin position="19"/>
        <end position="232"/>
    </location>
</feature>
<organism evidence="3 4">
    <name type="scientific">Paramormyrops kingsleyae</name>
    <dbReference type="NCBI Taxonomy" id="1676925"/>
    <lineage>
        <taxon>Eukaryota</taxon>
        <taxon>Metazoa</taxon>
        <taxon>Chordata</taxon>
        <taxon>Craniata</taxon>
        <taxon>Vertebrata</taxon>
        <taxon>Euteleostomi</taxon>
        <taxon>Actinopterygii</taxon>
        <taxon>Neopterygii</taxon>
        <taxon>Teleostei</taxon>
        <taxon>Osteoglossocephala</taxon>
        <taxon>Osteoglossomorpha</taxon>
        <taxon>Osteoglossiformes</taxon>
        <taxon>Mormyridae</taxon>
        <taxon>Paramormyrops</taxon>
    </lineage>
</organism>
<evidence type="ECO:0000256" key="2">
    <source>
        <dbReference type="SAM" id="Phobius"/>
    </source>
</evidence>
<feature type="region of interest" description="Disordered" evidence="1">
    <location>
        <begin position="246"/>
        <end position="353"/>
    </location>
</feature>
<feature type="compositionally biased region" description="Polar residues" evidence="1">
    <location>
        <begin position="77"/>
        <end position="88"/>
    </location>
</feature>
<feature type="compositionally biased region" description="Low complexity" evidence="1">
    <location>
        <begin position="275"/>
        <end position="289"/>
    </location>
</feature>
<dbReference type="GeneTree" id="ENSGT01120000274986"/>
<evidence type="ECO:0000313" key="3">
    <source>
        <dbReference type="Ensembl" id="ENSPKIP00000026079.1"/>
    </source>
</evidence>
<reference evidence="3" key="1">
    <citation type="submission" date="2025-08" db="UniProtKB">
        <authorList>
            <consortium name="Ensembl"/>
        </authorList>
    </citation>
    <scope>IDENTIFICATION</scope>
</reference>
<feature type="transmembrane region" description="Helical" evidence="2">
    <location>
        <begin position="670"/>
        <end position="691"/>
    </location>
</feature>
<reference evidence="3" key="2">
    <citation type="submission" date="2025-09" db="UniProtKB">
        <authorList>
            <consortium name="Ensembl"/>
        </authorList>
    </citation>
    <scope>IDENTIFICATION</scope>
</reference>
<proteinExistence type="predicted"/>
<dbReference type="KEGG" id="pki:111854087"/>
<keyword evidence="2" id="KW-0812">Transmembrane</keyword>
<evidence type="ECO:0000256" key="1">
    <source>
        <dbReference type="SAM" id="MobiDB-lite"/>
    </source>
</evidence>
<accession>A0A3B3S5P5</accession>
<dbReference type="AlphaFoldDB" id="A0A3B3S5P5"/>
<dbReference type="OrthoDB" id="8722817at2759"/>
<feature type="region of interest" description="Disordered" evidence="1">
    <location>
        <begin position="397"/>
        <end position="429"/>
    </location>
</feature>
<keyword evidence="2" id="KW-0472">Membrane</keyword>
<feature type="compositionally biased region" description="Low complexity" evidence="1">
    <location>
        <begin position="400"/>
        <end position="424"/>
    </location>
</feature>
<keyword evidence="2" id="KW-1133">Transmembrane helix</keyword>
<dbReference type="CTD" id="10024"/>
<dbReference type="Proteomes" id="UP000261540">
    <property type="component" value="Unplaced"/>
</dbReference>
<feature type="compositionally biased region" description="Polar residues" evidence="1">
    <location>
        <begin position="173"/>
        <end position="192"/>
    </location>
</feature>
<keyword evidence="4" id="KW-1185">Reference proteome</keyword>
<name>A0A3B3S5P5_9TELE</name>
<protein>
    <submittedName>
        <fullName evidence="3">Flocculation protein FLO11-like</fullName>
    </submittedName>
</protein>